<reference evidence="6 7" key="1">
    <citation type="submission" date="2018-07" db="EMBL/GenBank/DDBJ databases">
        <authorList>
            <person name="Quirk P.G."/>
            <person name="Krulwich T.A."/>
        </authorList>
    </citation>
    <scope>NUCLEOTIDE SEQUENCE [LARGE SCALE GENOMIC DNA]</scope>
    <source>
        <strain evidence="6 7">CC-BB4</strain>
    </source>
</reference>
<dbReference type="SMART" id="SM00382">
    <property type="entry name" value="AAA"/>
    <property type="match status" value="1"/>
</dbReference>
<dbReference type="SUPFAM" id="SSF52540">
    <property type="entry name" value="P-loop containing nucleoside triphosphate hydrolases"/>
    <property type="match status" value="1"/>
</dbReference>
<dbReference type="InterPro" id="IPR027417">
    <property type="entry name" value="P-loop_NTPase"/>
</dbReference>
<keyword evidence="7" id="KW-1185">Reference proteome</keyword>
<dbReference type="Gene3D" id="3.40.50.300">
    <property type="entry name" value="P-loop containing nucleotide triphosphate hydrolases"/>
    <property type="match status" value="1"/>
</dbReference>
<dbReference type="Proteomes" id="UP000254889">
    <property type="component" value="Chromosome"/>
</dbReference>
<dbReference type="OrthoDB" id="9778547at2"/>
<dbReference type="InterPro" id="IPR003593">
    <property type="entry name" value="AAA+_ATPase"/>
</dbReference>
<name>A0A345ZS22_9HYPH</name>
<dbReference type="KEGG" id="ptaw:DW352_03795"/>
<proteinExistence type="inferred from homology"/>
<accession>A0A345ZS22</accession>
<dbReference type="Pfam" id="PF00005">
    <property type="entry name" value="ABC_tran"/>
    <property type="match status" value="1"/>
</dbReference>
<keyword evidence="2" id="KW-0813">Transport</keyword>
<sequence length="320" mass="34348">MSEKRETVIEAKGLTKRYDTATAVDSVNFSVAAGEIFGLLGPNGAGKTTTILMLLGLSDISAGTARVFGHDPMREPLAVKRRVGYLPDLVGFYDQLSAADNLHYTARLMGMSLGERKRRIPEALARVGLADVAGKKVGAFSRGMRQRLGLAEIVMKDARVAILDEPTNGLDPQASLELLDLIRALKAQGVSILLSSHLLDRVQTVCDRVALFNAGKIALMGTVEELGRQVLGGGYTVEVEASGGNGVRERLAALPGVRSVEQPAPGRWRLTCDRDLRAEAAAEAVAAGARLNQLSLDQPSLETIYTRYFQKAQAEVRHAA</sequence>
<dbReference type="CDD" id="cd03230">
    <property type="entry name" value="ABC_DR_subfamily_A"/>
    <property type="match status" value="1"/>
</dbReference>
<evidence type="ECO:0000259" key="5">
    <source>
        <dbReference type="PROSITE" id="PS50893"/>
    </source>
</evidence>
<comment type="similarity">
    <text evidence="1">Belongs to the ABC transporter superfamily.</text>
</comment>
<evidence type="ECO:0000256" key="2">
    <source>
        <dbReference type="ARBA" id="ARBA00022448"/>
    </source>
</evidence>
<dbReference type="PROSITE" id="PS50893">
    <property type="entry name" value="ABC_TRANSPORTER_2"/>
    <property type="match status" value="1"/>
</dbReference>
<dbReference type="EMBL" id="CP031417">
    <property type="protein sequence ID" value="AXK79719.1"/>
    <property type="molecule type" value="Genomic_DNA"/>
</dbReference>
<dbReference type="GO" id="GO:0005524">
    <property type="term" value="F:ATP binding"/>
    <property type="evidence" value="ECO:0007669"/>
    <property type="project" value="UniProtKB-KW"/>
</dbReference>
<keyword evidence="4 6" id="KW-0067">ATP-binding</keyword>
<feature type="domain" description="ABC transporter" evidence="5">
    <location>
        <begin position="9"/>
        <end position="239"/>
    </location>
</feature>
<dbReference type="GO" id="GO:0016887">
    <property type="term" value="F:ATP hydrolysis activity"/>
    <property type="evidence" value="ECO:0007669"/>
    <property type="project" value="InterPro"/>
</dbReference>
<dbReference type="RefSeq" id="WP_115688687.1">
    <property type="nucleotide sequence ID" value="NZ_CP031417.1"/>
</dbReference>
<gene>
    <name evidence="6" type="ORF">DW352_03795</name>
</gene>
<dbReference type="PANTHER" id="PTHR43335:SF11">
    <property type="entry name" value="ABC TRANSPORTER RELATED"/>
    <property type="match status" value="1"/>
</dbReference>
<evidence type="ECO:0000313" key="6">
    <source>
        <dbReference type="EMBL" id="AXK79719.1"/>
    </source>
</evidence>
<evidence type="ECO:0000313" key="7">
    <source>
        <dbReference type="Proteomes" id="UP000254889"/>
    </source>
</evidence>
<dbReference type="PANTHER" id="PTHR43335">
    <property type="entry name" value="ABC TRANSPORTER, ATP-BINDING PROTEIN"/>
    <property type="match status" value="1"/>
</dbReference>
<evidence type="ECO:0000256" key="4">
    <source>
        <dbReference type="ARBA" id="ARBA00022840"/>
    </source>
</evidence>
<evidence type="ECO:0000256" key="3">
    <source>
        <dbReference type="ARBA" id="ARBA00022741"/>
    </source>
</evidence>
<evidence type="ECO:0000256" key="1">
    <source>
        <dbReference type="ARBA" id="ARBA00005417"/>
    </source>
</evidence>
<dbReference type="AlphaFoldDB" id="A0A345ZS22"/>
<organism evidence="6 7">
    <name type="scientific">Pseudolabrys taiwanensis</name>
    <dbReference type="NCBI Taxonomy" id="331696"/>
    <lineage>
        <taxon>Bacteria</taxon>
        <taxon>Pseudomonadati</taxon>
        <taxon>Pseudomonadota</taxon>
        <taxon>Alphaproteobacteria</taxon>
        <taxon>Hyphomicrobiales</taxon>
        <taxon>Xanthobacteraceae</taxon>
        <taxon>Pseudolabrys</taxon>
    </lineage>
</organism>
<keyword evidence="3" id="KW-0547">Nucleotide-binding</keyword>
<dbReference type="InterPro" id="IPR003439">
    <property type="entry name" value="ABC_transporter-like_ATP-bd"/>
</dbReference>
<protein>
    <submittedName>
        <fullName evidence="6">ABC transporter ATP-binding protein</fullName>
    </submittedName>
</protein>